<dbReference type="OrthoDB" id="3973286at2759"/>
<reference evidence="2" key="1">
    <citation type="submission" date="2016-11" db="EMBL/GenBank/DDBJ databases">
        <authorList>
            <person name="Guldener U."/>
        </authorList>
    </citation>
    <scope>NUCLEOTIDE SEQUENCE [LARGE SCALE GENOMIC DNA]</scope>
</reference>
<evidence type="ECO:0000313" key="2">
    <source>
        <dbReference type="Proteomes" id="UP000183365"/>
    </source>
</evidence>
<sequence length="210" mass="25186">MTTNPKTIKQIRERFKYLYTNFELKHDLEIKFNRNLHKGNFFEDNRELINTLRKTANECFHKIVYVNKVLVIAQDLCPYCYTKQFGNLRKEDFVNSKPVICNNMFDPAEEYTVMNHRITYQEVYKYECTLRKIDKISGHPIYAYDRLINSQNILQEWDNYLNENFSTINNVYPVYGKECSTNIEDFPLTICYLSAYNGIRTTYKSLENKH</sequence>
<dbReference type="VEuPathDB" id="FungiDB:HGUI_01015"/>
<name>A0A1L0CVI0_9ASCO</name>
<evidence type="ECO:0000313" key="1">
    <source>
        <dbReference type="EMBL" id="SGZ38815.1"/>
    </source>
</evidence>
<proteinExistence type="predicted"/>
<dbReference type="Proteomes" id="UP000183365">
    <property type="component" value="Unassembled WGS sequence"/>
</dbReference>
<organism evidence="1 2">
    <name type="scientific">Hanseniaspora guilliermondii</name>
    <dbReference type="NCBI Taxonomy" id="56406"/>
    <lineage>
        <taxon>Eukaryota</taxon>
        <taxon>Fungi</taxon>
        <taxon>Dikarya</taxon>
        <taxon>Ascomycota</taxon>
        <taxon>Saccharomycotina</taxon>
        <taxon>Saccharomycetes</taxon>
        <taxon>Saccharomycodales</taxon>
        <taxon>Saccharomycodaceae</taxon>
        <taxon>Hanseniaspora</taxon>
    </lineage>
</organism>
<protein>
    <submittedName>
        <fullName evidence="1">Uncharacterized protein</fullName>
    </submittedName>
</protein>
<gene>
    <name evidence="1" type="ORF">HGUI_01015</name>
</gene>
<dbReference type="EMBL" id="FQNF01000012">
    <property type="protein sequence ID" value="SGZ38815.1"/>
    <property type="molecule type" value="Genomic_DNA"/>
</dbReference>
<dbReference type="AlphaFoldDB" id="A0A1L0CVI0"/>
<keyword evidence="2" id="KW-1185">Reference proteome</keyword>
<accession>A0A1L0CVI0</accession>